<accession>A0AAV7QQY9</accession>
<keyword evidence="1" id="KW-0812">Transmembrane</keyword>
<keyword evidence="1" id="KW-1133">Transmembrane helix</keyword>
<dbReference type="EMBL" id="JANPWB010000010">
    <property type="protein sequence ID" value="KAJ1142874.1"/>
    <property type="molecule type" value="Genomic_DNA"/>
</dbReference>
<evidence type="ECO:0000313" key="2">
    <source>
        <dbReference type="EMBL" id="KAJ1142874.1"/>
    </source>
</evidence>
<dbReference type="Proteomes" id="UP001066276">
    <property type="component" value="Chromosome 6"/>
</dbReference>
<name>A0AAV7QQY9_PLEWA</name>
<sequence>MIVWAYFCWRDGGGFVFASLSLTFGVAVLCGCLNIGGFRAVGHNSCGGIPRPRWCVGGRLHGVYPSSRVCRLGGRSGAAPLPEAGERRRGEETLKIATIRETRRASGRPRSLSALCTL</sequence>
<comment type="caution">
    <text evidence="2">The sequence shown here is derived from an EMBL/GenBank/DDBJ whole genome shotgun (WGS) entry which is preliminary data.</text>
</comment>
<keyword evidence="1" id="KW-0472">Membrane</keyword>
<organism evidence="2 3">
    <name type="scientific">Pleurodeles waltl</name>
    <name type="common">Iberian ribbed newt</name>
    <dbReference type="NCBI Taxonomy" id="8319"/>
    <lineage>
        <taxon>Eukaryota</taxon>
        <taxon>Metazoa</taxon>
        <taxon>Chordata</taxon>
        <taxon>Craniata</taxon>
        <taxon>Vertebrata</taxon>
        <taxon>Euteleostomi</taxon>
        <taxon>Amphibia</taxon>
        <taxon>Batrachia</taxon>
        <taxon>Caudata</taxon>
        <taxon>Salamandroidea</taxon>
        <taxon>Salamandridae</taxon>
        <taxon>Pleurodelinae</taxon>
        <taxon>Pleurodeles</taxon>
    </lineage>
</organism>
<proteinExistence type="predicted"/>
<keyword evidence="3" id="KW-1185">Reference proteome</keyword>
<reference evidence="2" key="1">
    <citation type="journal article" date="2022" name="bioRxiv">
        <title>Sequencing and chromosome-scale assembly of the giantPleurodeles waltlgenome.</title>
        <authorList>
            <person name="Brown T."/>
            <person name="Elewa A."/>
            <person name="Iarovenko S."/>
            <person name="Subramanian E."/>
            <person name="Araus A.J."/>
            <person name="Petzold A."/>
            <person name="Susuki M."/>
            <person name="Suzuki K.-i.T."/>
            <person name="Hayashi T."/>
            <person name="Toyoda A."/>
            <person name="Oliveira C."/>
            <person name="Osipova E."/>
            <person name="Leigh N.D."/>
            <person name="Simon A."/>
            <person name="Yun M.H."/>
        </authorList>
    </citation>
    <scope>NUCLEOTIDE SEQUENCE</scope>
    <source>
        <strain evidence="2">20211129_DDA</strain>
        <tissue evidence="2">Liver</tissue>
    </source>
</reference>
<dbReference type="AlphaFoldDB" id="A0AAV7QQY9"/>
<protein>
    <submittedName>
        <fullName evidence="2">Uncharacterized protein</fullName>
    </submittedName>
</protein>
<evidence type="ECO:0000313" key="3">
    <source>
        <dbReference type="Proteomes" id="UP001066276"/>
    </source>
</evidence>
<feature type="transmembrane region" description="Helical" evidence="1">
    <location>
        <begin position="12"/>
        <end position="35"/>
    </location>
</feature>
<evidence type="ECO:0000256" key="1">
    <source>
        <dbReference type="SAM" id="Phobius"/>
    </source>
</evidence>
<gene>
    <name evidence="2" type="ORF">NDU88_009187</name>
</gene>